<proteinExistence type="predicted"/>
<accession>A0A9Q1KB33</accession>
<gene>
    <name evidence="1" type="ORF">Cgig2_010186</name>
</gene>
<dbReference type="Proteomes" id="UP001153076">
    <property type="component" value="Unassembled WGS sequence"/>
</dbReference>
<comment type="caution">
    <text evidence="1">The sequence shown here is derived from an EMBL/GenBank/DDBJ whole genome shotgun (WGS) entry which is preliminary data.</text>
</comment>
<keyword evidence="2" id="KW-1185">Reference proteome</keyword>
<evidence type="ECO:0000313" key="1">
    <source>
        <dbReference type="EMBL" id="KAJ8439689.1"/>
    </source>
</evidence>
<protein>
    <submittedName>
        <fullName evidence="1">Uncharacterized protein</fullName>
    </submittedName>
</protein>
<sequence>MVGMHPGVFRNWAFVMDGPGATVHSCTGFEAWTAMGEYVIRHFEWDRRGVVFLPSPLPKDFQALCPSFELAVAEEAAKPRGLGSCKDERFGLWSQYSLSSIRAPLSRGSGCMVIEFLKLDSIQRLNQGREEGSEIEPKDEDSAIEKDFRAFIFTEEVV</sequence>
<dbReference type="AlphaFoldDB" id="A0A9Q1KB33"/>
<evidence type="ECO:0000313" key="2">
    <source>
        <dbReference type="Proteomes" id="UP001153076"/>
    </source>
</evidence>
<organism evidence="1 2">
    <name type="scientific">Carnegiea gigantea</name>
    <dbReference type="NCBI Taxonomy" id="171969"/>
    <lineage>
        <taxon>Eukaryota</taxon>
        <taxon>Viridiplantae</taxon>
        <taxon>Streptophyta</taxon>
        <taxon>Embryophyta</taxon>
        <taxon>Tracheophyta</taxon>
        <taxon>Spermatophyta</taxon>
        <taxon>Magnoliopsida</taxon>
        <taxon>eudicotyledons</taxon>
        <taxon>Gunneridae</taxon>
        <taxon>Pentapetalae</taxon>
        <taxon>Caryophyllales</taxon>
        <taxon>Cactineae</taxon>
        <taxon>Cactaceae</taxon>
        <taxon>Cactoideae</taxon>
        <taxon>Echinocereeae</taxon>
        <taxon>Carnegiea</taxon>
    </lineage>
</organism>
<dbReference type="EMBL" id="JAKOGI010000210">
    <property type="protein sequence ID" value="KAJ8439689.1"/>
    <property type="molecule type" value="Genomic_DNA"/>
</dbReference>
<name>A0A9Q1KB33_9CARY</name>
<reference evidence="1" key="1">
    <citation type="submission" date="2022-04" db="EMBL/GenBank/DDBJ databases">
        <title>Carnegiea gigantea Genome sequencing and assembly v2.</title>
        <authorList>
            <person name="Copetti D."/>
            <person name="Sanderson M.J."/>
            <person name="Burquez A."/>
            <person name="Wojciechowski M.F."/>
        </authorList>
    </citation>
    <scope>NUCLEOTIDE SEQUENCE</scope>
    <source>
        <strain evidence="1">SGP5-SGP5p</strain>
        <tissue evidence="1">Aerial part</tissue>
    </source>
</reference>